<reference evidence="2 3" key="1">
    <citation type="submission" date="2020-04" db="EMBL/GenBank/DDBJ databases">
        <authorList>
            <person name="Klaysubun C."/>
            <person name="Duangmal K."/>
            <person name="Lipun K."/>
        </authorList>
    </citation>
    <scope>NUCLEOTIDE SEQUENCE [LARGE SCALE GENOMIC DNA]</scope>
    <source>
        <strain evidence="2 3">DSM 45300</strain>
    </source>
</reference>
<dbReference type="Proteomes" id="UP000586918">
    <property type="component" value="Unassembled WGS sequence"/>
</dbReference>
<keyword evidence="3" id="KW-1185">Reference proteome</keyword>
<sequence>MAGVFRIILAVVAISISLGAPGGPGPTSSATAVCRTPLSCTKAPGAIHNDLDRAQHALITRVCHTDARSWSAGRARGFGLVPVPLFVEFDDRSGTPRASIVYQLGSSSRVVQLSAYAAGASLVVVL</sequence>
<evidence type="ECO:0000256" key="1">
    <source>
        <dbReference type="SAM" id="SignalP"/>
    </source>
</evidence>
<evidence type="ECO:0000313" key="3">
    <source>
        <dbReference type="Proteomes" id="UP000586918"/>
    </source>
</evidence>
<proteinExistence type="predicted"/>
<evidence type="ECO:0000313" key="2">
    <source>
        <dbReference type="EMBL" id="NMH93254.1"/>
    </source>
</evidence>
<name>A0A848DLI7_9PSEU</name>
<dbReference type="EMBL" id="JAAXKZ010000062">
    <property type="protein sequence ID" value="NMH93254.1"/>
    <property type="molecule type" value="Genomic_DNA"/>
</dbReference>
<dbReference type="AlphaFoldDB" id="A0A848DLI7"/>
<organism evidence="2 3">
    <name type="scientific">Pseudonocardia bannensis</name>
    <dbReference type="NCBI Taxonomy" id="630973"/>
    <lineage>
        <taxon>Bacteria</taxon>
        <taxon>Bacillati</taxon>
        <taxon>Actinomycetota</taxon>
        <taxon>Actinomycetes</taxon>
        <taxon>Pseudonocardiales</taxon>
        <taxon>Pseudonocardiaceae</taxon>
        <taxon>Pseudonocardia</taxon>
    </lineage>
</organism>
<protein>
    <submittedName>
        <fullName evidence="2">Uncharacterized protein</fullName>
    </submittedName>
</protein>
<dbReference type="RefSeq" id="WP_169413955.1">
    <property type="nucleotide sequence ID" value="NZ_JAAXKZ010000062.1"/>
</dbReference>
<keyword evidence="1" id="KW-0732">Signal</keyword>
<gene>
    <name evidence="2" type="ORF">HF519_17090</name>
</gene>
<comment type="caution">
    <text evidence="2">The sequence shown here is derived from an EMBL/GenBank/DDBJ whole genome shotgun (WGS) entry which is preliminary data.</text>
</comment>
<accession>A0A848DLI7</accession>
<feature type="signal peptide" evidence="1">
    <location>
        <begin position="1"/>
        <end position="22"/>
    </location>
</feature>
<feature type="chain" id="PRO_5039357318" evidence="1">
    <location>
        <begin position="23"/>
        <end position="126"/>
    </location>
</feature>